<dbReference type="Proteomes" id="UP001222087">
    <property type="component" value="Chromosome"/>
</dbReference>
<dbReference type="RefSeq" id="WP_275088073.1">
    <property type="nucleotide sequence ID" value="NZ_CP119078.1"/>
</dbReference>
<gene>
    <name evidence="4" type="ORF">PXX05_09950</name>
</gene>
<feature type="region of interest" description="Disordered" evidence="2">
    <location>
        <begin position="147"/>
        <end position="166"/>
    </location>
</feature>
<keyword evidence="3" id="KW-1133">Transmembrane helix</keyword>
<protein>
    <recommendedName>
        <fullName evidence="6">Coiled-coil protein</fullName>
    </recommendedName>
</protein>
<proteinExistence type="predicted"/>
<organism evidence="4 5">
    <name type="scientific">Legionella cardiaca</name>
    <dbReference type="NCBI Taxonomy" id="1071983"/>
    <lineage>
        <taxon>Bacteria</taxon>
        <taxon>Pseudomonadati</taxon>
        <taxon>Pseudomonadota</taxon>
        <taxon>Gammaproteobacteria</taxon>
        <taxon>Legionellales</taxon>
        <taxon>Legionellaceae</taxon>
        <taxon>Legionella</taxon>
    </lineage>
</organism>
<evidence type="ECO:0000256" key="1">
    <source>
        <dbReference type="SAM" id="Coils"/>
    </source>
</evidence>
<reference evidence="4 5" key="1">
    <citation type="submission" date="2023-02" db="EMBL/GenBank/DDBJ databases">
        <title>Genome Sequence of L. cardiaca H63T.</title>
        <authorList>
            <person name="Lopez A.E."/>
            <person name="Cianciotto N.P."/>
        </authorList>
    </citation>
    <scope>NUCLEOTIDE SEQUENCE [LARGE SCALE GENOMIC DNA]</scope>
    <source>
        <strain evidence="4 5">H63</strain>
    </source>
</reference>
<feature type="coiled-coil region" evidence="1">
    <location>
        <begin position="42"/>
        <end position="88"/>
    </location>
</feature>
<sequence length="315" mass="35487">MTNRVKKVKPNAKHTQDYFNKVESRKGIYIRHLENNSLSNSMEALIKAKTTYQEELAKIKKKDTVSLSSEQQQVLDDLDKKILELERMRIIKINEKAKQKPVVTDTVTPPKEQVEATKETVVVTEIPSEVTKETVVVVEKSSTTEKEVLDEKSKNTQETPLFSASEKQEPLTIEKAARAIKLKIVNERLGELAKKIKDLDAYPDAAKAVTGIHKKMMELNENFIKTGDAKTYGEEAKKLFSQENLTELEKFRGFKMKKVGEVCLNILAAVVSLVIPYLAVAAYRKDLSLFKFKPESYNRAKALEAAVETAIAPSA</sequence>
<evidence type="ECO:0000256" key="2">
    <source>
        <dbReference type="SAM" id="MobiDB-lite"/>
    </source>
</evidence>
<keyword evidence="3" id="KW-0812">Transmembrane</keyword>
<name>A0ABY8ANV6_9GAMM</name>
<keyword evidence="3" id="KW-0472">Membrane</keyword>
<dbReference type="EMBL" id="CP119078">
    <property type="protein sequence ID" value="WED42248.1"/>
    <property type="molecule type" value="Genomic_DNA"/>
</dbReference>
<evidence type="ECO:0000313" key="4">
    <source>
        <dbReference type="EMBL" id="WED42248.1"/>
    </source>
</evidence>
<feature type="transmembrane region" description="Helical" evidence="3">
    <location>
        <begin position="262"/>
        <end position="283"/>
    </location>
</feature>
<evidence type="ECO:0000256" key="3">
    <source>
        <dbReference type="SAM" id="Phobius"/>
    </source>
</evidence>
<keyword evidence="1" id="KW-0175">Coiled coil</keyword>
<accession>A0ABY8ANV6</accession>
<keyword evidence="5" id="KW-1185">Reference proteome</keyword>
<evidence type="ECO:0000313" key="5">
    <source>
        <dbReference type="Proteomes" id="UP001222087"/>
    </source>
</evidence>
<evidence type="ECO:0008006" key="6">
    <source>
        <dbReference type="Google" id="ProtNLM"/>
    </source>
</evidence>